<feature type="non-terminal residue" evidence="1">
    <location>
        <position position="319"/>
    </location>
</feature>
<evidence type="ECO:0000313" key="2">
    <source>
        <dbReference type="Proteomes" id="UP001186974"/>
    </source>
</evidence>
<gene>
    <name evidence="1" type="ORF">LTS18_007295</name>
</gene>
<protein>
    <submittedName>
        <fullName evidence="1">Uncharacterized protein</fullName>
    </submittedName>
</protein>
<organism evidence="1 2">
    <name type="scientific">Coniosporium uncinatum</name>
    <dbReference type="NCBI Taxonomy" id="93489"/>
    <lineage>
        <taxon>Eukaryota</taxon>
        <taxon>Fungi</taxon>
        <taxon>Dikarya</taxon>
        <taxon>Ascomycota</taxon>
        <taxon>Pezizomycotina</taxon>
        <taxon>Dothideomycetes</taxon>
        <taxon>Dothideomycetes incertae sedis</taxon>
        <taxon>Coniosporium</taxon>
    </lineage>
</organism>
<name>A0ACC3D325_9PEZI</name>
<accession>A0ACC3D325</accession>
<proteinExistence type="predicted"/>
<reference evidence="1" key="1">
    <citation type="submission" date="2024-09" db="EMBL/GenBank/DDBJ databases">
        <title>Black Yeasts Isolated from many extreme environments.</title>
        <authorList>
            <person name="Coleine C."/>
            <person name="Stajich J.E."/>
            <person name="Selbmann L."/>
        </authorList>
    </citation>
    <scope>NUCLEOTIDE SEQUENCE</scope>
    <source>
        <strain evidence="1">CCFEE 5737</strain>
    </source>
</reference>
<dbReference type="Proteomes" id="UP001186974">
    <property type="component" value="Unassembled WGS sequence"/>
</dbReference>
<sequence length="319" mass="33445">MFANLLTTTTSRYNALRQQLTASEADGDTEDDSHISRVLRAYYKEKEQPLPPWLPPDPRERPSAPSVTSFVSSSRPQMQQQASSVSNRGSGGALSDLWDAPRQGGQQQPQSLRQQGRGSSFVGANQPSQGQAPNTRGSGGGFIDSYQRPSSGDTLQARPLPSQRAGSYQTQFAQQPGSARASLEQSPPTSSGSGNTAQDRLRQRLWGNGRSSPNTSQDMGRPTPNTSQDMGRPSPPPSQPPVQNPYASTPPSSNPYAAAPSSSSRNPYAEGGGGGAYGGGSAAPPARNPYAADAGRYSEQPSYSGGQGSAPPPSGAPQR</sequence>
<evidence type="ECO:0000313" key="1">
    <source>
        <dbReference type="EMBL" id="KAK3060976.1"/>
    </source>
</evidence>
<comment type="caution">
    <text evidence="1">The sequence shown here is derived from an EMBL/GenBank/DDBJ whole genome shotgun (WGS) entry which is preliminary data.</text>
</comment>
<keyword evidence="2" id="KW-1185">Reference proteome</keyword>
<dbReference type="EMBL" id="JAWDJW010008158">
    <property type="protein sequence ID" value="KAK3060976.1"/>
    <property type="molecule type" value="Genomic_DNA"/>
</dbReference>